<gene>
    <name evidence="6" type="ORF">Vse01_18190</name>
</gene>
<dbReference type="RefSeq" id="WP_093406823.1">
    <property type="nucleotide sequence ID" value="NZ_BOPD01000010.1"/>
</dbReference>
<dbReference type="PROSITE" id="PS51118">
    <property type="entry name" value="HTH_HXLR"/>
    <property type="match status" value="1"/>
</dbReference>
<protein>
    <recommendedName>
        <fullName evidence="5">HTH hxlR-type domain-containing protein</fullName>
    </recommendedName>
</protein>
<feature type="domain" description="HTH hxlR-type" evidence="5">
    <location>
        <begin position="25"/>
        <end position="122"/>
    </location>
</feature>
<dbReference type="InterPro" id="IPR036390">
    <property type="entry name" value="WH_DNA-bd_sf"/>
</dbReference>
<dbReference type="PANTHER" id="PTHR33204">
    <property type="entry name" value="TRANSCRIPTIONAL REGULATOR, MARR FAMILY"/>
    <property type="match status" value="1"/>
</dbReference>
<sequence>MSSVHTGAPPGAPRPTGPRARIPDCPLGRTVEAVGAWWTLEILHEMFNGHTRFGTIRHNLGTPDELLLERLGDLRTRGLIEQVADAADLEVREYRLTPFGRTLRPLLLVIAAWGNHRLVPQERSVILVDTETGVEVEPVVVDRRTGRRIDDENVVFACGPKASEMVTARYPKIMLTA</sequence>
<comment type="caution">
    <text evidence="6">The sequence shown here is derived from an EMBL/GenBank/DDBJ whole genome shotgun (WGS) entry which is preliminary data.</text>
</comment>
<dbReference type="SUPFAM" id="SSF46785">
    <property type="entry name" value="Winged helix' DNA-binding domain"/>
    <property type="match status" value="1"/>
</dbReference>
<dbReference type="Pfam" id="PF01638">
    <property type="entry name" value="HxlR"/>
    <property type="match status" value="1"/>
</dbReference>
<keyword evidence="3" id="KW-0804">Transcription</keyword>
<dbReference type="OrthoDB" id="9792527at2"/>
<dbReference type="AlphaFoldDB" id="A0A9W5UPI1"/>
<dbReference type="Proteomes" id="UP000607311">
    <property type="component" value="Unassembled WGS sequence"/>
</dbReference>
<organism evidence="6 7">
    <name type="scientific">Micromonospora sediminimaris</name>
    <dbReference type="NCBI Taxonomy" id="547162"/>
    <lineage>
        <taxon>Bacteria</taxon>
        <taxon>Bacillati</taxon>
        <taxon>Actinomycetota</taxon>
        <taxon>Actinomycetes</taxon>
        <taxon>Micromonosporales</taxon>
        <taxon>Micromonosporaceae</taxon>
        <taxon>Micromonospora</taxon>
    </lineage>
</organism>
<evidence type="ECO:0000313" key="6">
    <source>
        <dbReference type="EMBL" id="GIJ32671.1"/>
    </source>
</evidence>
<evidence type="ECO:0000313" key="7">
    <source>
        <dbReference type="Proteomes" id="UP000607311"/>
    </source>
</evidence>
<name>A0A9W5UPI1_9ACTN</name>
<evidence type="ECO:0000256" key="2">
    <source>
        <dbReference type="ARBA" id="ARBA00023125"/>
    </source>
</evidence>
<keyword evidence="2" id="KW-0238">DNA-binding</keyword>
<feature type="region of interest" description="Disordered" evidence="4">
    <location>
        <begin position="1"/>
        <end position="24"/>
    </location>
</feature>
<keyword evidence="1" id="KW-0805">Transcription regulation</keyword>
<reference evidence="6" key="1">
    <citation type="submission" date="2021-01" db="EMBL/GenBank/DDBJ databases">
        <title>Whole genome shotgun sequence of Verrucosispora sediminis NBRC 107745.</title>
        <authorList>
            <person name="Komaki H."/>
            <person name="Tamura T."/>
        </authorList>
    </citation>
    <scope>NUCLEOTIDE SEQUENCE</scope>
    <source>
        <strain evidence="6">NBRC 107745</strain>
    </source>
</reference>
<accession>A0A9W5UPI1</accession>
<dbReference type="InterPro" id="IPR002577">
    <property type="entry name" value="HTH_HxlR"/>
</dbReference>
<keyword evidence="7" id="KW-1185">Reference proteome</keyword>
<evidence type="ECO:0000256" key="1">
    <source>
        <dbReference type="ARBA" id="ARBA00023015"/>
    </source>
</evidence>
<evidence type="ECO:0000259" key="5">
    <source>
        <dbReference type="PROSITE" id="PS51118"/>
    </source>
</evidence>
<dbReference type="Gene3D" id="1.10.10.10">
    <property type="entry name" value="Winged helix-like DNA-binding domain superfamily/Winged helix DNA-binding domain"/>
    <property type="match status" value="1"/>
</dbReference>
<dbReference type="PANTHER" id="PTHR33204:SF37">
    <property type="entry name" value="HTH-TYPE TRANSCRIPTIONAL REGULATOR YODB"/>
    <property type="match status" value="1"/>
</dbReference>
<dbReference type="InterPro" id="IPR036388">
    <property type="entry name" value="WH-like_DNA-bd_sf"/>
</dbReference>
<evidence type="ECO:0000256" key="3">
    <source>
        <dbReference type="ARBA" id="ARBA00023163"/>
    </source>
</evidence>
<proteinExistence type="predicted"/>
<dbReference type="GO" id="GO:0003677">
    <property type="term" value="F:DNA binding"/>
    <property type="evidence" value="ECO:0007669"/>
    <property type="project" value="UniProtKB-KW"/>
</dbReference>
<evidence type="ECO:0000256" key="4">
    <source>
        <dbReference type="SAM" id="MobiDB-lite"/>
    </source>
</evidence>
<dbReference type="EMBL" id="BOPD01000010">
    <property type="protein sequence ID" value="GIJ32671.1"/>
    <property type="molecule type" value="Genomic_DNA"/>
</dbReference>